<proteinExistence type="inferred from homology"/>
<dbReference type="InterPro" id="IPR016024">
    <property type="entry name" value="ARM-type_fold"/>
</dbReference>
<gene>
    <name evidence="7" type="primary">FANCD2</name>
</gene>
<dbReference type="GO" id="GO:0005634">
    <property type="term" value="C:nucleus"/>
    <property type="evidence" value="ECO:0007669"/>
    <property type="project" value="UniProtKB-SubCell"/>
</dbReference>
<dbReference type="GeneTree" id="ENSGT00390000016970"/>
<evidence type="ECO:0000256" key="3">
    <source>
        <dbReference type="ARBA" id="ARBA00022843"/>
    </source>
</evidence>
<feature type="region of interest" description="Disordered" evidence="6">
    <location>
        <begin position="1269"/>
        <end position="1311"/>
    </location>
</feature>
<evidence type="ECO:0000256" key="5">
    <source>
        <dbReference type="ARBA" id="ARBA00093456"/>
    </source>
</evidence>
<accession>A0A4W6F5W7</accession>
<reference evidence="7" key="2">
    <citation type="submission" date="2025-08" db="UniProtKB">
        <authorList>
            <consortium name="Ensembl"/>
        </authorList>
    </citation>
    <scope>IDENTIFICATION</scope>
</reference>
<reference evidence="7" key="3">
    <citation type="submission" date="2025-09" db="UniProtKB">
        <authorList>
            <consortium name="Ensembl"/>
        </authorList>
    </citation>
    <scope>IDENTIFICATION</scope>
</reference>
<dbReference type="PANTHER" id="PTHR32086">
    <property type="entry name" value="FANCONI ANEMIA GROUP D2 PROTEIN"/>
    <property type="match status" value="1"/>
</dbReference>
<evidence type="ECO:0000256" key="6">
    <source>
        <dbReference type="SAM" id="MobiDB-lite"/>
    </source>
</evidence>
<dbReference type="GO" id="GO:0000793">
    <property type="term" value="C:condensed chromosome"/>
    <property type="evidence" value="ECO:0007669"/>
    <property type="project" value="TreeGrafter"/>
</dbReference>
<evidence type="ECO:0000256" key="1">
    <source>
        <dbReference type="ARBA" id="ARBA00004123"/>
    </source>
</evidence>
<reference evidence="8" key="1">
    <citation type="submission" date="2015-09" db="EMBL/GenBank/DDBJ databases">
        <authorList>
            <person name="Sai Rama Sridatta P."/>
        </authorList>
    </citation>
    <scope>NUCLEOTIDE SEQUENCE [LARGE SCALE GENOMIC DNA]</scope>
</reference>
<protein>
    <submittedName>
        <fullName evidence="7">FA complementation group D2</fullName>
    </submittedName>
</protein>
<dbReference type="SUPFAM" id="SSF48371">
    <property type="entry name" value="ARM repeat"/>
    <property type="match status" value="1"/>
</dbReference>
<feature type="compositionally biased region" description="Acidic residues" evidence="6">
    <location>
        <begin position="1279"/>
        <end position="1290"/>
    </location>
</feature>
<dbReference type="GO" id="GO:0036297">
    <property type="term" value="P:interstrand cross-link repair"/>
    <property type="evidence" value="ECO:0007669"/>
    <property type="project" value="TreeGrafter"/>
</dbReference>
<evidence type="ECO:0000313" key="7">
    <source>
        <dbReference type="Ensembl" id="ENSLCAP00010046758.1"/>
    </source>
</evidence>
<dbReference type="GO" id="GO:1990918">
    <property type="term" value="P:double-strand break repair involved in meiotic recombination"/>
    <property type="evidence" value="ECO:0007669"/>
    <property type="project" value="TreeGrafter"/>
</dbReference>
<evidence type="ECO:0000256" key="2">
    <source>
        <dbReference type="ARBA" id="ARBA00022499"/>
    </source>
</evidence>
<evidence type="ECO:0000313" key="8">
    <source>
        <dbReference type="Proteomes" id="UP000314980"/>
    </source>
</evidence>
<keyword evidence="2" id="KW-1017">Isopeptide bond</keyword>
<feature type="region of interest" description="Disordered" evidence="6">
    <location>
        <begin position="768"/>
        <end position="787"/>
    </location>
</feature>
<comment type="similarity">
    <text evidence="5">Belongs to the Fanconi anemia protein FANCD2 family.</text>
</comment>
<feature type="compositionally biased region" description="Basic and acidic residues" evidence="6">
    <location>
        <begin position="776"/>
        <end position="787"/>
    </location>
</feature>
<dbReference type="PANTHER" id="PTHR32086:SF0">
    <property type="entry name" value="FANCONI ANEMIA GROUP D2 PROTEIN"/>
    <property type="match status" value="1"/>
</dbReference>
<dbReference type="GO" id="GO:0007129">
    <property type="term" value="P:homologous chromosome pairing at meiosis"/>
    <property type="evidence" value="ECO:0007669"/>
    <property type="project" value="TreeGrafter"/>
</dbReference>
<comment type="subcellular location">
    <subcellularLocation>
        <location evidence="1">Nucleus</location>
    </subcellularLocation>
</comment>
<sequence length="1311" mass="147561">ESVFNVFLREAGVTLKQGGTSNEIGVDQVVFQKRIQQQLRKSPRFPGIVQDFITGLESHSEDPERFRNCLLPCVPQLSDGDCTPTQILNPLFSLMQTPIINTLLEKLPEFMFDGIPRIIINQLKWLDRVVDSKELAAKLMELVSVAPVEVQRDIITSLPEILEDSQHNDIARELNTLLQTNTQLTVPILDALSSLNLSSSLLTEVREAVMATLAAVQLEDLPVVVKFILHSVSASDAYEVVNNLRKKLELEQCVLPPVLQASQSRMKNKAAAVSQDSVTLILDGIKSAVRFQKTISEAWLKVIDLLVLLILHSTNANQSRRGAERIMKVKVRTGMIQEALLQKTFRDYSQVMRGYFSSILALAQSLLRSPDPCVVPFGGHMYRLSFTVFDSYCQQEVVGSLVTHVCSGVCVEVDMALELLCGLVTEKPSEMALYAVFVKGILDYMDNLTPQQIRRLFHLLSRLAFGPQQQASHIQVHSHTFMGRRYPSVFEFNRFSDFIVVLPPVTQTSFVPLPLRMTCTSYAHACVFGLVQVTALLELVRSSSESSPEAAALYYDELANLIMTSTLDPQVQVCLKQTFNDFVVDLGPEITGSFPFPARVMYNLDEEESQGGIAINLLPLLAKDIQNLFSCCILCRRVSPLCLSPFFRLLRLCEEKQHHGDLEEIDALLGCPLILTEMDVVEKIDSLSKAEKEFFCTLLFHTINWFREVINAFCRQKETEMKMKVMTRLQNITYLQTLLEKALAGTPGYVPPVANFDGESTEGVMLSTTAPANKAKKGDHQPEKEKEKEIRQGVSLVSYRPFFRELDMEVLSVLQCGLLSCSLLDSELNTKVQEEVLLGSAELVFLLEDMLRKLEFSLTAGPAKRAPFLKVQKKISVGFSHLQQRSPKDIASCCVQLLPALCSHLENCHNHFQTLLSENNGVVDGPATDVQEHQLMSSSYQLLLQVLNTTFSWSGFSLPGQRSLLKKALGVLAERLKEGRYNPSLLPLFRHSVEYLLNFRSTMPNLSTALCLSQLLSTVEQTGQFDTLPYSNKPKPSLVKGFLCQAWVTANGERERGNKFNEALHTLLSIYLEHVDDVLKAVEEIAGEGVPELINASKDESSTSWPTLNRQTFLVFYKVMMAELEKAVRRIPAGKISDDTEVHLLNCLPSNLFMQVFDSRPVLNVCLKYGRLFLESFLKLGMPLLDYSFKRHKEDVQNLLKTFQLSTRQLHHMCGHSKLHQDTSLTNHVPALKKSLELFVYRVKATLTLNNCQEAFWMGNLKNRNLKGEEILSQRSQGSDDDEDEEDDTEESKKTNREENVDQDDHTDDSE</sequence>
<dbReference type="GO" id="GO:0031573">
    <property type="term" value="P:mitotic intra-S DNA damage checkpoint signaling"/>
    <property type="evidence" value="ECO:0007669"/>
    <property type="project" value="TreeGrafter"/>
</dbReference>
<organism evidence="7 8">
    <name type="scientific">Lates calcarifer</name>
    <name type="common">Barramundi</name>
    <name type="synonym">Holocentrus calcarifer</name>
    <dbReference type="NCBI Taxonomy" id="8187"/>
    <lineage>
        <taxon>Eukaryota</taxon>
        <taxon>Metazoa</taxon>
        <taxon>Chordata</taxon>
        <taxon>Craniata</taxon>
        <taxon>Vertebrata</taxon>
        <taxon>Euteleostomi</taxon>
        <taxon>Actinopterygii</taxon>
        <taxon>Neopterygii</taxon>
        <taxon>Teleostei</taxon>
        <taxon>Neoteleostei</taxon>
        <taxon>Acanthomorphata</taxon>
        <taxon>Carangaria</taxon>
        <taxon>Carangaria incertae sedis</taxon>
        <taxon>Centropomidae</taxon>
        <taxon>Lates</taxon>
    </lineage>
</organism>
<dbReference type="CDD" id="cd11721">
    <property type="entry name" value="FANCD2"/>
    <property type="match status" value="1"/>
</dbReference>
<dbReference type="Pfam" id="PF14631">
    <property type="entry name" value="FancD2"/>
    <property type="match status" value="1"/>
</dbReference>
<feature type="compositionally biased region" description="Basic and acidic residues" evidence="6">
    <location>
        <begin position="1291"/>
        <end position="1304"/>
    </location>
</feature>
<keyword evidence="8" id="KW-1185">Reference proteome</keyword>
<dbReference type="Ensembl" id="ENSLCAT00010047888.1">
    <property type="protein sequence ID" value="ENSLCAP00010046758.1"/>
    <property type="gene ID" value="ENSLCAG00010021438.1"/>
</dbReference>
<evidence type="ECO:0000256" key="4">
    <source>
        <dbReference type="ARBA" id="ARBA00023242"/>
    </source>
</evidence>
<keyword evidence="4" id="KW-0539">Nucleus</keyword>
<dbReference type="GO" id="GO:0070182">
    <property type="term" value="F:DNA polymerase binding"/>
    <property type="evidence" value="ECO:0007669"/>
    <property type="project" value="TreeGrafter"/>
</dbReference>
<dbReference type="InterPro" id="IPR029448">
    <property type="entry name" value="FANCD2"/>
</dbReference>
<dbReference type="Proteomes" id="UP000314980">
    <property type="component" value="Unassembled WGS sequence"/>
</dbReference>
<name>A0A4W6F5W7_LATCA</name>
<keyword evidence="3" id="KW-0832">Ubl conjugation</keyword>